<dbReference type="Pfam" id="PF02475">
    <property type="entry name" value="TRM5-TYW2_MTfase"/>
    <property type="match status" value="1"/>
</dbReference>
<reference evidence="11" key="1">
    <citation type="journal article" date="2016" name="Nat. Commun.">
        <title>The Gonium pectorale genome demonstrates co-option of cell cycle regulation during the evolution of multicellularity.</title>
        <authorList>
            <person name="Hanschen E.R."/>
            <person name="Marriage T.N."/>
            <person name="Ferris P.J."/>
            <person name="Hamaji T."/>
            <person name="Toyoda A."/>
            <person name="Fujiyama A."/>
            <person name="Neme R."/>
            <person name="Noguchi H."/>
            <person name="Minakuchi Y."/>
            <person name="Suzuki M."/>
            <person name="Kawai-Toyooka H."/>
            <person name="Smith D.R."/>
            <person name="Sparks H."/>
            <person name="Anderson J."/>
            <person name="Bakaric R."/>
            <person name="Luria V."/>
            <person name="Karger A."/>
            <person name="Kirschner M.W."/>
            <person name="Durand P.M."/>
            <person name="Michod R.E."/>
            <person name="Nozaki H."/>
            <person name="Olson B.J."/>
        </authorList>
    </citation>
    <scope>NUCLEOTIDE SEQUENCE [LARGE SCALE GENOMIC DNA]</scope>
    <source>
        <strain evidence="11">NIES-2863</strain>
    </source>
</reference>
<comment type="caution">
    <text evidence="10">The sequence shown here is derived from an EMBL/GenBank/DDBJ whole genome shotgun (WGS) entry which is preliminary data.</text>
</comment>
<dbReference type="Gene3D" id="3.30.300.110">
    <property type="entry name" value="Met-10+ protein-like domains"/>
    <property type="match status" value="1"/>
</dbReference>
<comment type="catalytic activity">
    <reaction evidence="7">
        <text>guanosine(37) in tRNA + S-adenosyl-L-methionine = N(1)-methylguanosine(37) in tRNA + S-adenosyl-L-homocysteine + H(+)</text>
        <dbReference type="Rhea" id="RHEA:36899"/>
        <dbReference type="Rhea" id="RHEA-COMP:10145"/>
        <dbReference type="Rhea" id="RHEA-COMP:10147"/>
        <dbReference type="ChEBI" id="CHEBI:15378"/>
        <dbReference type="ChEBI" id="CHEBI:57856"/>
        <dbReference type="ChEBI" id="CHEBI:59789"/>
        <dbReference type="ChEBI" id="CHEBI:73542"/>
        <dbReference type="ChEBI" id="CHEBI:74269"/>
        <dbReference type="EC" id="2.1.1.228"/>
    </reaction>
</comment>
<keyword evidence="3" id="KW-0489">Methyltransferase</keyword>
<evidence type="ECO:0000256" key="8">
    <source>
        <dbReference type="SAM" id="MobiDB-lite"/>
    </source>
</evidence>
<dbReference type="EMBL" id="LSYV01000050">
    <property type="protein sequence ID" value="KXZ45893.1"/>
    <property type="molecule type" value="Genomic_DNA"/>
</dbReference>
<evidence type="ECO:0000313" key="10">
    <source>
        <dbReference type="EMBL" id="KXZ45893.1"/>
    </source>
</evidence>
<dbReference type="AlphaFoldDB" id="A0A150G7Y8"/>
<evidence type="ECO:0000313" key="11">
    <source>
        <dbReference type="Proteomes" id="UP000075714"/>
    </source>
</evidence>
<keyword evidence="2" id="KW-0963">Cytoplasm</keyword>
<keyword evidence="6" id="KW-0819">tRNA processing</keyword>
<accession>A0A150G7Y8</accession>
<dbReference type="InterPro" id="IPR029063">
    <property type="entry name" value="SAM-dependent_MTases_sf"/>
</dbReference>
<dbReference type="SUPFAM" id="SSF53335">
    <property type="entry name" value="S-adenosyl-L-methionine-dependent methyltransferases"/>
    <property type="match status" value="1"/>
</dbReference>
<name>A0A150G7Y8_GONPE</name>
<protein>
    <recommendedName>
        <fullName evidence="9">SAM-dependent methyltransferase TRM5/TYW2-type domain-containing protein</fullName>
    </recommendedName>
</protein>
<dbReference type="STRING" id="33097.A0A150G7Y8"/>
<evidence type="ECO:0000256" key="4">
    <source>
        <dbReference type="ARBA" id="ARBA00022679"/>
    </source>
</evidence>
<dbReference type="Gene3D" id="3.40.50.150">
    <property type="entry name" value="Vaccinia Virus protein VP39"/>
    <property type="match status" value="1"/>
</dbReference>
<dbReference type="Proteomes" id="UP000075714">
    <property type="component" value="Unassembled WGS sequence"/>
</dbReference>
<dbReference type="InterPro" id="IPR056744">
    <property type="entry name" value="TRM5/TYW2-like_N"/>
</dbReference>
<feature type="region of interest" description="Disordered" evidence="8">
    <location>
        <begin position="224"/>
        <end position="250"/>
    </location>
</feature>
<dbReference type="GO" id="GO:0052906">
    <property type="term" value="F:tRNA (guanine(37)-N1)-methyltransferase activity"/>
    <property type="evidence" value="ECO:0007669"/>
    <property type="project" value="UniProtKB-EC"/>
</dbReference>
<evidence type="ECO:0000259" key="9">
    <source>
        <dbReference type="PROSITE" id="PS51684"/>
    </source>
</evidence>
<evidence type="ECO:0000256" key="7">
    <source>
        <dbReference type="ARBA" id="ARBA00047783"/>
    </source>
</evidence>
<evidence type="ECO:0000256" key="1">
    <source>
        <dbReference type="ARBA" id="ARBA00009775"/>
    </source>
</evidence>
<evidence type="ECO:0000256" key="2">
    <source>
        <dbReference type="ARBA" id="ARBA00022490"/>
    </source>
</evidence>
<organism evidence="10 11">
    <name type="scientific">Gonium pectorale</name>
    <name type="common">Green alga</name>
    <dbReference type="NCBI Taxonomy" id="33097"/>
    <lineage>
        <taxon>Eukaryota</taxon>
        <taxon>Viridiplantae</taxon>
        <taxon>Chlorophyta</taxon>
        <taxon>core chlorophytes</taxon>
        <taxon>Chlorophyceae</taxon>
        <taxon>CS clade</taxon>
        <taxon>Chlamydomonadales</taxon>
        <taxon>Volvocaceae</taxon>
        <taxon>Gonium</taxon>
    </lineage>
</organism>
<dbReference type="GO" id="GO:0005739">
    <property type="term" value="C:mitochondrion"/>
    <property type="evidence" value="ECO:0007669"/>
    <property type="project" value="GOC"/>
</dbReference>
<dbReference type="PROSITE" id="PS51684">
    <property type="entry name" value="SAM_MT_TRM5_TYW2"/>
    <property type="match status" value="1"/>
</dbReference>
<proteinExistence type="inferred from homology"/>
<dbReference type="InterPro" id="IPR056743">
    <property type="entry name" value="TRM5-TYW2-like_MTfase"/>
</dbReference>
<feature type="compositionally biased region" description="Basic and acidic residues" evidence="8">
    <location>
        <begin position="232"/>
        <end position="243"/>
    </location>
</feature>
<dbReference type="GO" id="GO:0070901">
    <property type="term" value="P:mitochondrial tRNA methylation"/>
    <property type="evidence" value="ECO:0007669"/>
    <property type="project" value="UniProtKB-ARBA"/>
</dbReference>
<dbReference type="Pfam" id="PF25133">
    <property type="entry name" value="TYW2_N_2"/>
    <property type="match status" value="1"/>
</dbReference>
<keyword evidence="4" id="KW-0808">Transferase</keyword>
<dbReference type="PANTHER" id="PTHR23245">
    <property type="entry name" value="TRNA METHYLTRANSFERASE"/>
    <property type="match status" value="1"/>
</dbReference>
<gene>
    <name evidence="10" type="ORF">GPECTOR_49g477</name>
</gene>
<dbReference type="FunFam" id="3.30.300.110:FF:000001">
    <property type="entry name" value="tRNA (guanine(37)-N1)-methyltransferase"/>
    <property type="match status" value="1"/>
</dbReference>
<evidence type="ECO:0000256" key="3">
    <source>
        <dbReference type="ARBA" id="ARBA00022603"/>
    </source>
</evidence>
<sequence length="250" mass="27362">MLGLLALRAPNRKCSELMKAFRGFTLDRPRLRCIVADGDSKETKLLLLEEGVTLEGLPTELRALAETEGLTAVPYNLELGYSMLSADAVLKRLLPAGVDAPSSFETIGHIAHLNLRDEQLPYRHVIGAVLLDKNPHLRTVVNKLGSIENEYRVFDMEVIAGEPRLETEVTQHGSKFRLDFSKVYWNSRLESEHLRLVSSLPAAGVLVDMMAGIGPFAVPAAQRGLTVGGRGGDNDGVRNERRRAGQPTAG</sequence>
<dbReference type="InterPro" id="IPR030382">
    <property type="entry name" value="MeTrfase_TRM5/TYW2"/>
</dbReference>
<dbReference type="PANTHER" id="PTHR23245:SF36">
    <property type="entry name" value="TRNA (GUANINE(37)-N1)-METHYLTRANSFERASE"/>
    <property type="match status" value="1"/>
</dbReference>
<dbReference type="GO" id="GO:0002939">
    <property type="term" value="P:tRNA N1-guanine methylation"/>
    <property type="evidence" value="ECO:0007669"/>
    <property type="project" value="TreeGrafter"/>
</dbReference>
<dbReference type="OrthoDB" id="408788at2759"/>
<keyword evidence="5" id="KW-0949">S-adenosyl-L-methionine</keyword>
<evidence type="ECO:0000256" key="5">
    <source>
        <dbReference type="ARBA" id="ARBA00022691"/>
    </source>
</evidence>
<evidence type="ECO:0000256" key="6">
    <source>
        <dbReference type="ARBA" id="ARBA00022694"/>
    </source>
</evidence>
<feature type="domain" description="SAM-dependent methyltransferase TRM5/TYW2-type" evidence="9">
    <location>
        <begin position="104"/>
        <end position="250"/>
    </location>
</feature>
<keyword evidence="11" id="KW-1185">Reference proteome</keyword>
<comment type="similarity">
    <text evidence="1">Belongs to the class I-like SAM-binding methyltransferase superfamily. TRM5/TYW2 family.</text>
</comment>